<comment type="caution">
    <text evidence="1">The sequence shown here is derived from an EMBL/GenBank/DDBJ whole genome shotgun (WGS) entry which is preliminary data.</text>
</comment>
<gene>
    <name evidence="1" type="ORF">BD809_10765</name>
</gene>
<keyword evidence="2" id="KW-1185">Reference proteome</keyword>
<dbReference type="RefSeq" id="WP_148783064.1">
    <property type="nucleotide sequence ID" value="NZ_VNHU01000007.1"/>
</dbReference>
<organism evidence="1 2">
    <name type="scientific">Aquimarina intermedia</name>
    <dbReference type="NCBI Taxonomy" id="350814"/>
    <lineage>
        <taxon>Bacteria</taxon>
        <taxon>Pseudomonadati</taxon>
        <taxon>Bacteroidota</taxon>
        <taxon>Flavobacteriia</taxon>
        <taxon>Flavobacteriales</taxon>
        <taxon>Flavobacteriaceae</taxon>
        <taxon>Aquimarina</taxon>
    </lineage>
</organism>
<sequence>MKKTLLFTLFFGTALTTFSQSFSEEFGDDNLSSYKVFEYISESDTNTNIGTKEATAIGNLVEAPAIVSETITIIKGLKNEEVHHYEHFKKLEKSYKTVALIEESEAYTSF</sequence>
<accession>A0A5S5BYE9</accession>
<name>A0A5S5BYE9_9FLAO</name>
<proteinExistence type="predicted"/>
<reference evidence="1 2" key="1">
    <citation type="submission" date="2019-07" db="EMBL/GenBank/DDBJ databases">
        <title>Genomic Encyclopedia of Archaeal and Bacterial Type Strains, Phase II (KMG-II): from individual species to whole genera.</title>
        <authorList>
            <person name="Goeker M."/>
        </authorList>
    </citation>
    <scope>NUCLEOTIDE SEQUENCE [LARGE SCALE GENOMIC DNA]</scope>
    <source>
        <strain evidence="1 2">DSM 17527</strain>
    </source>
</reference>
<evidence type="ECO:0000313" key="1">
    <source>
        <dbReference type="EMBL" id="TYP72181.1"/>
    </source>
</evidence>
<dbReference type="Proteomes" id="UP000324376">
    <property type="component" value="Unassembled WGS sequence"/>
</dbReference>
<dbReference type="AlphaFoldDB" id="A0A5S5BYE9"/>
<evidence type="ECO:0000313" key="2">
    <source>
        <dbReference type="Proteomes" id="UP000324376"/>
    </source>
</evidence>
<dbReference type="EMBL" id="VNHU01000007">
    <property type="protein sequence ID" value="TYP72181.1"/>
    <property type="molecule type" value="Genomic_DNA"/>
</dbReference>
<protein>
    <submittedName>
        <fullName evidence="1">Uncharacterized protein</fullName>
    </submittedName>
</protein>